<dbReference type="PANTHER" id="PTHR22306">
    <property type="entry name" value="CHROMOSOME 7 OPEN READING FRAME 50"/>
    <property type="match status" value="1"/>
</dbReference>
<evidence type="ECO:0000259" key="2">
    <source>
        <dbReference type="Pfam" id="PF10180"/>
    </source>
</evidence>
<feature type="compositionally biased region" description="Basic and acidic residues" evidence="1">
    <location>
        <begin position="193"/>
        <end position="206"/>
    </location>
</feature>
<feature type="compositionally biased region" description="Low complexity" evidence="1">
    <location>
        <begin position="387"/>
        <end position="409"/>
    </location>
</feature>
<dbReference type="AlphaFoldDB" id="A0A6H0XKU1"/>
<dbReference type="PANTHER" id="PTHR22306:SF2">
    <property type="entry name" value="CHROMOSOME 7 OPEN READING FRAME 50"/>
    <property type="match status" value="1"/>
</dbReference>
<organism evidence="3 4">
    <name type="scientific">Peltaster fructicola</name>
    <dbReference type="NCBI Taxonomy" id="286661"/>
    <lineage>
        <taxon>Eukaryota</taxon>
        <taxon>Fungi</taxon>
        <taxon>Dikarya</taxon>
        <taxon>Ascomycota</taxon>
        <taxon>Pezizomycotina</taxon>
        <taxon>Dothideomycetes</taxon>
        <taxon>Dothideomycetes incertae sedis</taxon>
        <taxon>Peltaster</taxon>
    </lineage>
</organism>
<feature type="domain" description="WKF" evidence="2">
    <location>
        <begin position="229"/>
        <end position="290"/>
    </location>
</feature>
<feature type="compositionally biased region" description="Polar residues" evidence="1">
    <location>
        <begin position="83"/>
        <end position="95"/>
    </location>
</feature>
<gene>
    <name evidence="3" type="ORF">AMS68_000766</name>
</gene>
<feature type="compositionally biased region" description="Acidic residues" evidence="1">
    <location>
        <begin position="432"/>
        <end position="444"/>
    </location>
</feature>
<reference evidence="3 4" key="1">
    <citation type="journal article" date="2016" name="Sci. Rep.">
        <title>Peltaster fructicola genome reveals evolution from an invasive phytopathogen to an ectophytic parasite.</title>
        <authorList>
            <person name="Xu C."/>
            <person name="Chen H."/>
            <person name="Gleason M.L."/>
            <person name="Xu J.R."/>
            <person name="Liu H."/>
            <person name="Zhang R."/>
            <person name="Sun G."/>
        </authorList>
    </citation>
    <scope>NUCLEOTIDE SEQUENCE [LARGE SCALE GENOMIC DNA]</scope>
    <source>
        <strain evidence="3 4">LNHT1506</strain>
    </source>
</reference>
<dbReference type="Pfam" id="PF10180">
    <property type="entry name" value="WKF"/>
    <property type="match status" value="1"/>
</dbReference>
<dbReference type="Proteomes" id="UP000503462">
    <property type="component" value="Chromosome 1"/>
</dbReference>
<feature type="compositionally biased region" description="Low complexity" evidence="1">
    <location>
        <begin position="166"/>
        <end position="184"/>
    </location>
</feature>
<evidence type="ECO:0000313" key="4">
    <source>
        <dbReference type="Proteomes" id="UP000503462"/>
    </source>
</evidence>
<keyword evidence="4" id="KW-1185">Reference proteome</keyword>
<dbReference type="InterPro" id="IPR019327">
    <property type="entry name" value="WKF"/>
</dbReference>
<proteinExistence type="predicted"/>
<accession>A0A6H0XKU1</accession>
<feature type="region of interest" description="Disordered" evidence="1">
    <location>
        <begin position="369"/>
        <end position="444"/>
    </location>
</feature>
<feature type="compositionally biased region" description="Low complexity" evidence="1">
    <location>
        <begin position="422"/>
        <end position="431"/>
    </location>
</feature>
<feature type="compositionally biased region" description="Basic and acidic residues" evidence="1">
    <location>
        <begin position="69"/>
        <end position="78"/>
    </location>
</feature>
<name>A0A6H0XKU1_9PEZI</name>
<sequence length="444" mass="48859">MASTEHVPAWKRLGLKLKYAKDLAPQEHFAAQPASSVAGAQQPSKIQQSYEKKRRTTEAQDSSPAVKKVKTDDYENIRARHQPLNNGFPQEQTANDRFAKSVYGGRTTIGTTKTPQKIVFNDEGEASSEDQAKLSALTRKKSVTFTPETKGEDGASGQTFSKLWLSPTPTASTVTATPAEVSTPTKPPAKIASKPEPRSKVKDKTSPGKKSAKHVSEEGDHDQRKLCTKYLDQFHNDKANWKFNKSRQNDLVKHIWDTQSIPPSSNDALVAYIAGLQGAGPRQRILEGAVAILDPLTEKHRTSLGDIIMDTPESRRDIYEKAFQKQLDLMSSTTRSELDEEHLLALRLETEQAERAEALVRKVLWAELRPGQPDPDDTTSKIESEAKTTTTATTTTTQSSTATQPATTTSKRKNRKSRTAVDSSSESSSESSTDDESDSDSSED</sequence>
<feature type="region of interest" description="Disordered" evidence="1">
    <location>
        <begin position="30"/>
        <end position="223"/>
    </location>
</feature>
<evidence type="ECO:0000256" key="1">
    <source>
        <dbReference type="SAM" id="MobiDB-lite"/>
    </source>
</evidence>
<dbReference type="OrthoDB" id="10261563at2759"/>
<protein>
    <recommendedName>
        <fullName evidence="2">WKF domain-containing protein</fullName>
    </recommendedName>
</protein>
<dbReference type="EMBL" id="CP051139">
    <property type="protein sequence ID" value="QIW95248.1"/>
    <property type="molecule type" value="Genomic_DNA"/>
</dbReference>
<feature type="compositionally biased region" description="Polar residues" evidence="1">
    <location>
        <begin position="33"/>
        <end position="49"/>
    </location>
</feature>
<evidence type="ECO:0000313" key="3">
    <source>
        <dbReference type="EMBL" id="QIW95248.1"/>
    </source>
</evidence>
<feature type="compositionally biased region" description="Basic and acidic residues" evidence="1">
    <location>
        <begin position="214"/>
        <end position="223"/>
    </location>
</feature>